<name>A0A399EDM4_9DEIN</name>
<dbReference type="OrthoDB" id="626916at2"/>
<evidence type="ECO:0000256" key="1">
    <source>
        <dbReference type="SAM" id="MobiDB-lite"/>
    </source>
</evidence>
<keyword evidence="3" id="KW-1185">Reference proteome</keyword>
<dbReference type="RefSeq" id="WP_119315666.1">
    <property type="nucleotide sequence ID" value="NZ_QXDL01000121.1"/>
</dbReference>
<evidence type="ECO:0000313" key="3">
    <source>
        <dbReference type="Proteomes" id="UP000265715"/>
    </source>
</evidence>
<dbReference type="Proteomes" id="UP000265715">
    <property type="component" value="Unassembled WGS sequence"/>
</dbReference>
<protein>
    <recommendedName>
        <fullName evidence="4">Phage tail protein (Tail_P2_I)</fullName>
    </recommendedName>
</protein>
<proteinExistence type="predicted"/>
<evidence type="ECO:0000313" key="2">
    <source>
        <dbReference type="EMBL" id="RIH82435.1"/>
    </source>
</evidence>
<comment type="caution">
    <text evidence="2">The sequence shown here is derived from an EMBL/GenBank/DDBJ whole genome shotgun (WGS) entry which is preliminary data.</text>
</comment>
<feature type="region of interest" description="Disordered" evidence="1">
    <location>
        <begin position="482"/>
        <end position="501"/>
    </location>
</feature>
<evidence type="ECO:0008006" key="4">
    <source>
        <dbReference type="Google" id="ProtNLM"/>
    </source>
</evidence>
<dbReference type="AlphaFoldDB" id="A0A399EDM4"/>
<reference evidence="2 3" key="1">
    <citation type="submission" date="2018-08" db="EMBL/GenBank/DDBJ databases">
        <title>Meiothermus terrae DSM 26712 genome sequencing project.</title>
        <authorList>
            <person name="Da Costa M.S."/>
            <person name="Albuquerque L."/>
            <person name="Raposo P."/>
            <person name="Froufe H.J.C."/>
            <person name="Barroso C.S."/>
            <person name="Egas C."/>
        </authorList>
    </citation>
    <scope>NUCLEOTIDE SEQUENCE [LARGE SCALE GENOMIC DNA]</scope>
    <source>
        <strain evidence="2 3">DSM 26712</strain>
    </source>
</reference>
<gene>
    <name evidence="2" type="ORF">Mterra_02667</name>
</gene>
<organism evidence="2 3">
    <name type="scientific">Calidithermus terrae</name>
    <dbReference type="NCBI Taxonomy" id="1408545"/>
    <lineage>
        <taxon>Bacteria</taxon>
        <taxon>Thermotogati</taxon>
        <taxon>Deinococcota</taxon>
        <taxon>Deinococci</taxon>
        <taxon>Thermales</taxon>
        <taxon>Thermaceae</taxon>
        <taxon>Calidithermus</taxon>
    </lineage>
</organism>
<accession>A0A399EDM4</accession>
<sequence length="797" mass="87204">MTGQDLYHLLPALYRLKDGEEAEAPLRALLEVLAEQGRLLEEDIRRLYDNWFIETAQEWVVPYLGDLLGVRNLHPLGGEVFSLRAYVANTLAYRRRKGTASVLEQLARDTTGWPAHAVEFFARLSSTQHLDHLRPEQGGSASLRGASRLQRVGGPFDPLAHGAEARRVASGRGRYNIPNVGIFLWRLQAYPLEAPQRPFDLPPLTFCATGTAPRAVGPGRYTFSPLGLDAPLFNPPQTEAALTQLAQEVNVPAPLRRRALADELRARRRARVAGEAPEGVYFGANAALEVLLEGSSRPLEPEEIAVCNLDWDHPGWKAPLTQAFARPDGSKFRTRVAVDPERGRLFTLLPDPAELPDPQFPYAPQEPKAVSYAYGFSGDLGGGPYNRRASLEGLLPRAVEWQAGVSQEIPAVAGEPVFKTLLEAVQAWNSVQAQPNPPQNGLICLMDSRSYAESLTGPDALLIPEGRQLFVIAADWPVVEDLTHPPPRPKSRPPGRLVAEGRRPHLRGGLEVRGSAPAASANPGTLLLGGLLLEGDLTVRAGHLGGLRLEHCTLLPGHLLWVEPSATPGQRNERLEVVLRKSICGSVLLGEAVRGLEVSDSLLQDPQGKFAIADPADFALPDPADAALFGPPTRLVRSTVLGRVRVKELEASEVIFAVQPEGPEDVVLRVERRQKGCVRFSYVPEGARVPRRYRCQPDLELARRLEAAAGASQAEKDRIRREVLTWLRPSFSSLRYGQPAYGQLAPSCPEAIRTGAEDGSEMGAFSFLKQAQREANLRVALGEYLRFGLEAGLFFVT</sequence>
<dbReference type="EMBL" id="QXDL01000121">
    <property type="protein sequence ID" value="RIH82435.1"/>
    <property type="molecule type" value="Genomic_DNA"/>
</dbReference>